<accession>W6Q9Z9</accession>
<keyword evidence="2" id="KW-0472">Membrane</keyword>
<proteinExistence type="predicted"/>
<feature type="transmembrane region" description="Helical" evidence="2">
    <location>
        <begin position="146"/>
        <end position="166"/>
    </location>
</feature>
<reference evidence="3" key="1">
    <citation type="journal article" date="2014" name="Nat. Commun.">
        <title>Multiple recent horizontal transfers of a large genomic region in cheese making fungi.</title>
        <authorList>
            <person name="Cheeseman K."/>
            <person name="Ropars J."/>
            <person name="Renault P."/>
            <person name="Dupont J."/>
            <person name="Gouzy J."/>
            <person name="Branca A."/>
            <person name="Abraham A.L."/>
            <person name="Ceppi M."/>
            <person name="Conseiller E."/>
            <person name="Debuchy R."/>
            <person name="Malagnac F."/>
            <person name="Goarin A."/>
            <person name="Silar P."/>
            <person name="Lacoste S."/>
            <person name="Sallet E."/>
            <person name="Bensimon A."/>
            <person name="Giraud T."/>
            <person name="Brygoo Y."/>
        </authorList>
    </citation>
    <scope>NUCLEOTIDE SEQUENCE [LARGE SCALE GENOMIC DNA]</scope>
    <source>
        <strain evidence="3">FM164</strain>
    </source>
</reference>
<evidence type="ECO:0000313" key="4">
    <source>
        <dbReference type="Proteomes" id="UP000030686"/>
    </source>
</evidence>
<name>W6Q9Z9_PENRF</name>
<dbReference type="OrthoDB" id="4330676at2759"/>
<sequence length="339" mass="37770">MFDQLVLGAIFAGLSSIGIWHSVPLTGVTPSNSFFWRSLSSLEIACSIHELRKVHPLVFPHDDAISEHDLLLQLSLDAQQYENARLALEHSAEAVSLHVNTPGVTATILLPSATAMPTSVYLNDVWANEHSYDELQQFHPAQNNTLYFAVMATLVLVILTVQIMGFGMTNNIKQHVEDLQYDYFDRMSGVQVQFDTLMIEIRQFRRENEQVRPVFVHLAEAITNSSADLQHCLLHIVGMMEDKYTSGMITIESKLDEIPRQLAWLNILMAKNMSNDLPEGVHMDQPDLDLSKSPSIEQINGAHHAAGQPNGISNFEGSPVLQNGKKRTSSVQWSGLGLT</sequence>
<gene>
    <name evidence="3" type="ORF">PROQFM164_S03g000207</name>
</gene>
<dbReference type="STRING" id="1365484.W6Q9Z9"/>
<dbReference type="Proteomes" id="UP000030686">
    <property type="component" value="Unassembled WGS sequence"/>
</dbReference>
<dbReference type="AlphaFoldDB" id="W6Q9Z9"/>
<keyword evidence="4" id="KW-1185">Reference proteome</keyword>
<evidence type="ECO:0000313" key="3">
    <source>
        <dbReference type="EMBL" id="CDM33483.1"/>
    </source>
</evidence>
<keyword evidence="2" id="KW-1133">Transmembrane helix</keyword>
<evidence type="ECO:0000256" key="2">
    <source>
        <dbReference type="SAM" id="Phobius"/>
    </source>
</evidence>
<feature type="region of interest" description="Disordered" evidence="1">
    <location>
        <begin position="303"/>
        <end position="326"/>
    </location>
</feature>
<keyword evidence="2" id="KW-0812">Transmembrane</keyword>
<organism evidence="3 4">
    <name type="scientific">Penicillium roqueforti (strain FM164)</name>
    <dbReference type="NCBI Taxonomy" id="1365484"/>
    <lineage>
        <taxon>Eukaryota</taxon>
        <taxon>Fungi</taxon>
        <taxon>Dikarya</taxon>
        <taxon>Ascomycota</taxon>
        <taxon>Pezizomycotina</taxon>
        <taxon>Eurotiomycetes</taxon>
        <taxon>Eurotiomycetidae</taxon>
        <taxon>Eurotiales</taxon>
        <taxon>Aspergillaceae</taxon>
        <taxon>Penicillium</taxon>
    </lineage>
</organism>
<dbReference type="EMBL" id="HG792017">
    <property type="protein sequence ID" value="CDM33483.1"/>
    <property type="molecule type" value="Genomic_DNA"/>
</dbReference>
<protein>
    <submittedName>
        <fullName evidence="3">Uncharacterized protein</fullName>
    </submittedName>
</protein>
<dbReference type="OMA" id="AWLNILM"/>
<evidence type="ECO:0000256" key="1">
    <source>
        <dbReference type="SAM" id="MobiDB-lite"/>
    </source>
</evidence>